<accession>A0ABD3EAE7</accession>
<dbReference type="Pfam" id="PF07714">
    <property type="entry name" value="PK_Tyr_Ser-Thr"/>
    <property type="match status" value="1"/>
</dbReference>
<dbReference type="FunFam" id="1.10.510.10:FF:000032">
    <property type="entry name" value="Serine/threonine-protein kinase PBS1"/>
    <property type="match status" value="1"/>
</dbReference>
<dbReference type="PROSITE" id="PS50011">
    <property type="entry name" value="PROTEIN_KINASE_DOM"/>
    <property type="match status" value="1"/>
</dbReference>
<keyword evidence="8" id="KW-0067">ATP-binding</keyword>
<keyword evidence="9" id="KW-0472">Membrane</keyword>
<evidence type="ECO:0000256" key="11">
    <source>
        <dbReference type="SAM" id="MobiDB-lite"/>
    </source>
</evidence>
<dbReference type="InterPro" id="IPR011009">
    <property type="entry name" value="Kinase-like_dom_sf"/>
</dbReference>
<feature type="region of interest" description="Disordered" evidence="11">
    <location>
        <begin position="379"/>
        <end position="490"/>
    </location>
</feature>
<feature type="compositionally biased region" description="Basic and acidic residues" evidence="11">
    <location>
        <begin position="540"/>
        <end position="560"/>
    </location>
</feature>
<organism evidence="13 14">
    <name type="scientific">Castilleja foliolosa</name>
    <dbReference type="NCBI Taxonomy" id="1961234"/>
    <lineage>
        <taxon>Eukaryota</taxon>
        <taxon>Viridiplantae</taxon>
        <taxon>Streptophyta</taxon>
        <taxon>Embryophyta</taxon>
        <taxon>Tracheophyta</taxon>
        <taxon>Spermatophyta</taxon>
        <taxon>Magnoliopsida</taxon>
        <taxon>eudicotyledons</taxon>
        <taxon>Gunneridae</taxon>
        <taxon>Pentapetalae</taxon>
        <taxon>asterids</taxon>
        <taxon>lamiids</taxon>
        <taxon>Lamiales</taxon>
        <taxon>Orobanchaceae</taxon>
        <taxon>Pedicularideae</taxon>
        <taxon>Castillejinae</taxon>
        <taxon>Castilleja</taxon>
    </lineage>
</organism>
<reference evidence="14" key="1">
    <citation type="journal article" date="2024" name="IScience">
        <title>Strigolactones Initiate the Formation of Haustorium-like Structures in Castilleja.</title>
        <authorList>
            <person name="Buerger M."/>
            <person name="Peterson D."/>
            <person name="Chory J."/>
        </authorList>
    </citation>
    <scope>NUCLEOTIDE SEQUENCE [LARGE SCALE GENOMIC DNA]</scope>
</reference>
<feature type="compositionally biased region" description="Basic residues" evidence="11">
    <location>
        <begin position="455"/>
        <end position="475"/>
    </location>
</feature>
<feature type="compositionally biased region" description="Low complexity" evidence="11">
    <location>
        <begin position="476"/>
        <end position="487"/>
    </location>
</feature>
<evidence type="ECO:0000256" key="3">
    <source>
        <dbReference type="ARBA" id="ARBA00022475"/>
    </source>
</evidence>
<protein>
    <recommendedName>
        <fullName evidence="12">Protein kinase domain-containing protein</fullName>
    </recommendedName>
</protein>
<feature type="compositionally biased region" description="Basic and acidic residues" evidence="11">
    <location>
        <begin position="382"/>
        <end position="404"/>
    </location>
</feature>
<dbReference type="GO" id="GO:0004674">
    <property type="term" value="F:protein serine/threonine kinase activity"/>
    <property type="evidence" value="ECO:0007669"/>
    <property type="project" value="UniProtKB-KW"/>
</dbReference>
<evidence type="ECO:0000256" key="6">
    <source>
        <dbReference type="ARBA" id="ARBA00022741"/>
    </source>
</evidence>
<feature type="compositionally biased region" description="Polar residues" evidence="11">
    <location>
        <begin position="42"/>
        <end position="54"/>
    </location>
</feature>
<evidence type="ECO:0000256" key="7">
    <source>
        <dbReference type="ARBA" id="ARBA00022777"/>
    </source>
</evidence>
<dbReference type="Gene3D" id="1.10.510.10">
    <property type="entry name" value="Transferase(Phosphotransferase) domain 1"/>
    <property type="match status" value="1"/>
</dbReference>
<evidence type="ECO:0000256" key="10">
    <source>
        <dbReference type="ARBA" id="ARBA00023288"/>
    </source>
</evidence>
<evidence type="ECO:0000256" key="8">
    <source>
        <dbReference type="ARBA" id="ARBA00022840"/>
    </source>
</evidence>
<dbReference type="InterPro" id="IPR001245">
    <property type="entry name" value="Ser-Thr/Tyr_kinase_cat_dom"/>
</dbReference>
<comment type="caution">
    <text evidence="13">The sequence shown here is derived from an EMBL/GenBank/DDBJ whole genome shotgun (WGS) entry which is preliminary data.</text>
</comment>
<dbReference type="EMBL" id="JAVIJP010000007">
    <property type="protein sequence ID" value="KAL3650066.1"/>
    <property type="molecule type" value="Genomic_DNA"/>
</dbReference>
<feature type="compositionally biased region" description="Acidic residues" evidence="11">
    <location>
        <begin position="561"/>
        <end position="570"/>
    </location>
</feature>
<keyword evidence="7" id="KW-0418">Kinase</keyword>
<dbReference type="GO" id="GO:0090404">
    <property type="term" value="C:pollen tube tip"/>
    <property type="evidence" value="ECO:0007669"/>
    <property type="project" value="UniProtKB-ARBA"/>
</dbReference>
<dbReference type="CDD" id="cd14066">
    <property type="entry name" value="STKc_IRAK"/>
    <property type="match status" value="1"/>
</dbReference>
<keyword evidence="14" id="KW-1185">Reference proteome</keyword>
<dbReference type="Gene3D" id="3.30.200.20">
    <property type="entry name" value="Phosphorylase Kinase, domain 1"/>
    <property type="match status" value="1"/>
</dbReference>
<dbReference type="SUPFAM" id="SSF56112">
    <property type="entry name" value="Protein kinase-like (PK-like)"/>
    <property type="match status" value="1"/>
</dbReference>
<keyword evidence="3" id="KW-1003">Cell membrane</keyword>
<dbReference type="GO" id="GO:0005524">
    <property type="term" value="F:ATP binding"/>
    <property type="evidence" value="ECO:0007669"/>
    <property type="project" value="UniProtKB-KW"/>
</dbReference>
<keyword evidence="6" id="KW-0547">Nucleotide-binding</keyword>
<feature type="compositionally biased region" description="Basic and acidic residues" evidence="11">
    <location>
        <begin position="515"/>
        <end position="524"/>
    </location>
</feature>
<comment type="subcellular location">
    <subcellularLocation>
        <location evidence="1">Cell membrane</location>
        <topology evidence="1">Lipid-anchor</topology>
    </subcellularLocation>
</comment>
<evidence type="ECO:0000256" key="9">
    <source>
        <dbReference type="ARBA" id="ARBA00023136"/>
    </source>
</evidence>
<evidence type="ECO:0000259" key="12">
    <source>
        <dbReference type="PROSITE" id="PS50011"/>
    </source>
</evidence>
<dbReference type="GO" id="GO:0010183">
    <property type="term" value="P:pollen tube guidance"/>
    <property type="evidence" value="ECO:0007669"/>
    <property type="project" value="UniProtKB-ARBA"/>
</dbReference>
<dbReference type="SMART" id="SM00220">
    <property type="entry name" value="S_TKc"/>
    <property type="match status" value="1"/>
</dbReference>
<dbReference type="PROSITE" id="PS00108">
    <property type="entry name" value="PROTEIN_KINASE_ST"/>
    <property type="match status" value="1"/>
</dbReference>
<evidence type="ECO:0000313" key="13">
    <source>
        <dbReference type="EMBL" id="KAL3650066.1"/>
    </source>
</evidence>
<proteinExistence type="inferred from homology"/>
<feature type="region of interest" description="Disordered" evidence="11">
    <location>
        <begin position="1"/>
        <end position="60"/>
    </location>
</feature>
<gene>
    <name evidence="13" type="ORF">CASFOL_006469</name>
</gene>
<dbReference type="Proteomes" id="UP001632038">
    <property type="component" value="Unassembled WGS sequence"/>
</dbReference>
<dbReference type="PANTHER" id="PTHR47985">
    <property type="entry name" value="OS07G0668900 PROTEIN"/>
    <property type="match status" value="1"/>
</dbReference>
<evidence type="ECO:0000313" key="14">
    <source>
        <dbReference type="Proteomes" id="UP001632038"/>
    </source>
</evidence>
<keyword evidence="10" id="KW-0449">Lipoprotein</keyword>
<evidence type="ECO:0000256" key="4">
    <source>
        <dbReference type="ARBA" id="ARBA00022527"/>
    </source>
</evidence>
<dbReference type="InterPro" id="IPR000719">
    <property type="entry name" value="Prot_kinase_dom"/>
</dbReference>
<keyword evidence="5" id="KW-0808">Transferase</keyword>
<name>A0ABD3EAE7_9LAMI</name>
<sequence>MSCFPCFQKEEEEGTNKEGVPIAQPKDFTPPPPQEVNKNAVKDSSGNAKNASANENHESAKSYTFRELASATKNFRQECLLGEGGFGRVFKGTISQSGQTVAVRQLDRNGVQASTEFANEVSRLSLLQHPNLVKIIGYCADGEQRILVYEYMPSGSLKNHLFDLPAGKKPLDWTSRMKIALGIAEGLEFLHEKVNPPIIYRDLKSSNILLDEVNNPRLSEYGLAKLVQTSNGNKMHVTPRVMAGYGYGAPEYETHGELTLKSDVYSFGVILLELITGRRAMDTSQPTDEQNLVSWAQPIFRDPSKFPDMADPLLRKQFPVTSLNQAVGVAAMCLQEEPTARPLISDISAALSFLAMAPPEAPIPARLVPILSSRVSTSEYSSFKEDENVPDQKHTQKDDKKNDSSDSSDDEEDRKIHHSETKDDDKSSSDYDYGDDNSNTDTSDDDKPKMLGSSSKRKSKKKSLSKKSSSKRRNSRSSSSSSLSSRSGDYSVGFSLRCDSAFLDRSDSSVSRHDIFEHDHGYGDHHKHNSSSSDDESGGESDRSNSGKFHERMHSRKSDGSDDEEEEYED</sequence>
<keyword evidence="4" id="KW-0723">Serine/threonine-protein kinase</keyword>
<feature type="compositionally biased region" description="Basic and acidic residues" evidence="11">
    <location>
        <begin position="413"/>
        <end position="429"/>
    </location>
</feature>
<dbReference type="PANTHER" id="PTHR47985:SF17">
    <property type="entry name" value="SERINE_THREONINE-PROTEIN KINASE CDL1-LIKE"/>
    <property type="match status" value="1"/>
</dbReference>
<dbReference type="InterPro" id="IPR008271">
    <property type="entry name" value="Ser/Thr_kinase_AS"/>
</dbReference>
<dbReference type="AlphaFoldDB" id="A0ABD3EAE7"/>
<dbReference type="FunFam" id="3.30.200.20:FF:000266">
    <property type="entry name" value="probable serine/threonine-protein kinase RLCKVII"/>
    <property type="match status" value="1"/>
</dbReference>
<dbReference type="GO" id="GO:0005886">
    <property type="term" value="C:plasma membrane"/>
    <property type="evidence" value="ECO:0007669"/>
    <property type="project" value="UniProtKB-SubCell"/>
</dbReference>
<feature type="region of interest" description="Disordered" evidence="11">
    <location>
        <begin position="515"/>
        <end position="570"/>
    </location>
</feature>
<feature type="domain" description="Protein kinase" evidence="12">
    <location>
        <begin position="75"/>
        <end position="354"/>
    </location>
</feature>
<comment type="similarity">
    <text evidence="2">Belongs to the protein kinase superfamily. Ser/Thr protein kinase family.</text>
</comment>
<evidence type="ECO:0000256" key="5">
    <source>
        <dbReference type="ARBA" id="ARBA00022679"/>
    </source>
</evidence>
<evidence type="ECO:0000256" key="1">
    <source>
        <dbReference type="ARBA" id="ARBA00004193"/>
    </source>
</evidence>
<evidence type="ECO:0000256" key="2">
    <source>
        <dbReference type="ARBA" id="ARBA00008684"/>
    </source>
</evidence>